<dbReference type="InterPro" id="IPR011993">
    <property type="entry name" value="PH-like_dom_sf"/>
</dbReference>
<dbReference type="GO" id="GO:0031267">
    <property type="term" value="F:small GTPase binding"/>
    <property type="evidence" value="ECO:0007669"/>
    <property type="project" value="TreeGrafter"/>
</dbReference>
<feature type="region of interest" description="Disordered" evidence="3">
    <location>
        <begin position="970"/>
        <end position="997"/>
    </location>
</feature>
<feature type="region of interest" description="Disordered" evidence="3">
    <location>
        <begin position="49"/>
        <end position="87"/>
    </location>
</feature>
<name>A0A6F9DQJ4_9ASCI</name>
<feature type="compositionally biased region" description="Polar residues" evidence="3">
    <location>
        <begin position="974"/>
        <end position="984"/>
    </location>
</feature>
<feature type="coiled-coil region" evidence="2">
    <location>
        <begin position="833"/>
        <end position="920"/>
    </location>
</feature>
<evidence type="ECO:0000259" key="5">
    <source>
        <dbReference type="PROSITE" id="PS50086"/>
    </source>
</evidence>
<dbReference type="Pfam" id="PF00640">
    <property type="entry name" value="PID"/>
    <property type="match status" value="1"/>
</dbReference>
<dbReference type="InterPro" id="IPR000195">
    <property type="entry name" value="Rab-GAP-TBC_dom"/>
</dbReference>
<dbReference type="FunFam" id="1.10.8.270:FF:000001">
    <property type="entry name" value="TBC1 domain family member 1"/>
    <property type="match status" value="1"/>
</dbReference>
<feature type="domain" description="PID" evidence="4">
    <location>
        <begin position="163"/>
        <end position="217"/>
    </location>
</feature>
<dbReference type="PROSITE" id="PS01179">
    <property type="entry name" value="PID"/>
    <property type="match status" value="1"/>
</dbReference>
<evidence type="ECO:0000313" key="6">
    <source>
        <dbReference type="EMBL" id="CAB3265389.1"/>
    </source>
</evidence>
<sequence length="1097" mass="124477">MDQLSVHSASSDNVSSEFEVVQAMETGLKIADNGNESDLKQNLKEIMTSSQSTLASNDTSLSSEDKSEARPDSLMLQSQENTLSKSPDDEDCILFNGVYYLGCASVNAPRSEPEALRTISILRSQQEPSSELHRSTELPGDTDTANKQIEIVLSIPSRADGTVRLLEPEGTVVMGSYKLYTILFCVRGADESIERDCFAFTESHQQSGIFQCHVFRCDVPEAVRKVLYSFELAFRSIPKSPPTEQPPTGIQLLKRSQISEGESVVAHDSSFLSPGSTEALSQQIVDDSIYGFTVSLEIKEDDGKGGYATVPWDKTSSCFKFRRNLEKKVIVTVTQTSNVELTIERCFGLLLTPGRNVKQSDMHLLDMERAVPEEENNVVGIHTVVGTWDPTHQHFALLNSETQKGTRVFLSVAADLVVQEIQEPVRFLIETKARVFPQTEKFWYFGKKILHENFFLRLNELPSQKVSKKMFEVVSVQSETSRIKWTSSPSHSSHPHPEHALSSTCPKDEEDDDDTDEPLLSGSGEVNRECSERVLSDWGDALSRWHADLSRRPAGLRSLVRAGGVPDALRGEVWQLLAGCHDNDAMLEKYRNLIVKDSPQENIIQRDIHRTFPAHDFFKDTGGLGQDSLYRISKAYSVYDQEVGYCQGLSFLAAALLLHMPEEQAFCVLIKIMYDYKMRDLFKNGFEALHTKFYQLERAMEDLMPSLHDHFKQLAIECHMFSSQWFLTLFTAKFPLNMVFQVVDIFLSEGELVVFRVALGLLLCCRQELLTLDFEGVLKYFRVQLPKKYRSDDQTKLLIQTAVQVKVNSKKLKRYEKDYQVVKEKLALEEDPMIRIERENKHLMDANMRLEMENDDLAQELNTTKLTLHTQLEKTMQHADDLQRDLQTAVEDLRATRESVAELTDENQRLLVETKQVKEMCRREMARQDEELTAKSNIISDYKTICSQLSQRIEDIQNMHKEEVERVRKEQLVNGGQSSESSVGNDAERRSREEKERLQKQIRDLELELAQTKLKLVESECKVQDVEHQMSSVSKELHATKNTWFQKTLSSLTTRKSESSTSGGGTAPLPSPTSQSNPFVSSRAPGDLTFTKRQTVT</sequence>
<dbReference type="InterPro" id="IPR022164">
    <property type="entry name" value="Kinesin-like"/>
</dbReference>
<feature type="region of interest" description="Disordered" evidence="3">
    <location>
        <begin position="1051"/>
        <end position="1097"/>
    </location>
</feature>
<dbReference type="AlphaFoldDB" id="A0A6F9DQJ4"/>
<keyword evidence="1" id="KW-0343">GTPase activation</keyword>
<dbReference type="FunFam" id="1.10.472.80:FF:000027">
    <property type="entry name" value="GTPase activating protein (Evi5)"/>
    <property type="match status" value="1"/>
</dbReference>
<feature type="compositionally biased region" description="Polar residues" evidence="3">
    <location>
        <begin position="75"/>
        <end position="85"/>
    </location>
</feature>
<dbReference type="SMART" id="SM00164">
    <property type="entry name" value="TBC"/>
    <property type="match status" value="1"/>
</dbReference>
<dbReference type="Pfam" id="PF00566">
    <property type="entry name" value="RabGAP-TBC"/>
    <property type="match status" value="1"/>
</dbReference>
<reference evidence="6" key="1">
    <citation type="submission" date="2020-04" db="EMBL/GenBank/DDBJ databases">
        <authorList>
            <person name="Neveu A P."/>
        </authorList>
    </citation>
    <scope>NUCLEOTIDE SEQUENCE</scope>
    <source>
        <tissue evidence="6">Whole embryo</tissue>
    </source>
</reference>
<evidence type="ECO:0000256" key="2">
    <source>
        <dbReference type="SAM" id="Coils"/>
    </source>
</evidence>
<dbReference type="PROSITE" id="PS50086">
    <property type="entry name" value="TBC_RABGAP"/>
    <property type="match status" value="1"/>
</dbReference>
<dbReference type="SUPFAM" id="SSF50729">
    <property type="entry name" value="PH domain-like"/>
    <property type="match status" value="1"/>
</dbReference>
<dbReference type="Gene3D" id="2.30.29.30">
    <property type="entry name" value="Pleckstrin-homology domain (PH domain)/Phosphotyrosine-binding domain (PTB)"/>
    <property type="match status" value="1"/>
</dbReference>
<accession>A0A6F9DQJ4</accession>
<dbReference type="CDD" id="cd01211">
    <property type="entry name" value="PTB_Rab6GAP"/>
    <property type="match status" value="1"/>
</dbReference>
<proteinExistence type="evidence at transcript level"/>
<feature type="compositionally biased region" description="Basic and acidic residues" evidence="3">
    <location>
        <begin position="986"/>
        <end position="997"/>
    </location>
</feature>
<dbReference type="SMART" id="SM00462">
    <property type="entry name" value="PTB"/>
    <property type="match status" value="1"/>
</dbReference>
<feature type="region of interest" description="Disordered" evidence="3">
    <location>
        <begin position="484"/>
        <end position="524"/>
    </location>
</feature>
<keyword evidence="2" id="KW-0175">Coiled coil</keyword>
<dbReference type="GO" id="GO:0005096">
    <property type="term" value="F:GTPase activator activity"/>
    <property type="evidence" value="ECO:0007669"/>
    <property type="project" value="UniProtKB-KW"/>
</dbReference>
<evidence type="ECO:0000256" key="3">
    <source>
        <dbReference type="SAM" id="MobiDB-lite"/>
    </source>
</evidence>
<dbReference type="PANTHER" id="PTHR47219">
    <property type="entry name" value="RAB GTPASE-ACTIVATING PROTEIN 1-LIKE"/>
    <property type="match status" value="1"/>
</dbReference>
<evidence type="ECO:0000256" key="1">
    <source>
        <dbReference type="ARBA" id="ARBA00022468"/>
    </source>
</evidence>
<feature type="compositionally biased region" description="Polar residues" evidence="3">
    <location>
        <begin position="49"/>
        <end position="62"/>
    </location>
</feature>
<dbReference type="InterPro" id="IPR050302">
    <property type="entry name" value="Rab_GAP_TBC_domain"/>
</dbReference>
<dbReference type="InterPro" id="IPR035969">
    <property type="entry name" value="Rab-GAP_TBC_sf"/>
</dbReference>
<evidence type="ECO:0000259" key="4">
    <source>
        <dbReference type="PROSITE" id="PS01179"/>
    </source>
</evidence>
<dbReference type="Gene3D" id="1.10.472.80">
    <property type="entry name" value="Ypt/Rab-GAP domain of gyp1p, domain 3"/>
    <property type="match status" value="1"/>
</dbReference>
<dbReference type="Pfam" id="PF12473">
    <property type="entry name" value="DUF3694"/>
    <property type="match status" value="1"/>
</dbReference>
<dbReference type="Gene3D" id="1.10.10.750">
    <property type="entry name" value="Ypt/Rab-GAP domain of gyp1p, domain 1"/>
    <property type="match status" value="1"/>
</dbReference>
<dbReference type="InterPro" id="IPR006020">
    <property type="entry name" value="PTB/PI_dom"/>
</dbReference>
<organism evidence="6">
    <name type="scientific">Phallusia mammillata</name>
    <dbReference type="NCBI Taxonomy" id="59560"/>
    <lineage>
        <taxon>Eukaryota</taxon>
        <taxon>Metazoa</taxon>
        <taxon>Chordata</taxon>
        <taxon>Tunicata</taxon>
        <taxon>Ascidiacea</taxon>
        <taxon>Phlebobranchia</taxon>
        <taxon>Ascidiidae</taxon>
        <taxon>Phallusia</taxon>
    </lineage>
</organism>
<dbReference type="EMBL" id="LR789527">
    <property type="protein sequence ID" value="CAB3265389.1"/>
    <property type="molecule type" value="mRNA"/>
</dbReference>
<dbReference type="Gene3D" id="1.10.8.270">
    <property type="entry name" value="putative rabgap domain of human tbc1 domain family member 14 like domains"/>
    <property type="match status" value="1"/>
</dbReference>
<gene>
    <name evidence="6" type="primary">Rabgap1l</name>
</gene>
<dbReference type="SUPFAM" id="SSF47923">
    <property type="entry name" value="Ypt/Rab-GAP domain of gyp1p"/>
    <property type="match status" value="2"/>
</dbReference>
<feature type="domain" description="Rab-GAP TBC" evidence="5">
    <location>
        <begin position="564"/>
        <end position="750"/>
    </location>
</feature>
<dbReference type="PANTHER" id="PTHR47219:SF9">
    <property type="entry name" value="GTPASE ACTIVATING PROTEIN AND CENTROSOME-ASSOCIATED, ISOFORM B"/>
    <property type="match status" value="1"/>
</dbReference>
<protein>
    <submittedName>
        <fullName evidence="6">Rab GTPase-activating protein 1-like</fullName>
    </submittedName>
</protein>
<feature type="compositionally biased region" description="Acidic residues" evidence="3">
    <location>
        <begin position="508"/>
        <end position="517"/>
    </location>
</feature>